<protein>
    <submittedName>
        <fullName evidence="2">Putative clathrin assembly protein</fullName>
    </submittedName>
</protein>
<feature type="region of interest" description="Disordered" evidence="1">
    <location>
        <begin position="275"/>
        <end position="315"/>
    </location>
</feature>
<dbReference type="EMBL" id="NCVQ01000007">
    <property type="protein sequence ID" value="PWZ18801.1"/>
    <property type="molecule type" value="Genomic_DNA"/>
</dbReference>
<feature type="region of interest" description="Disordered" evidence="1">
    <location>
        <begin position="1"/>
        <end position="79"/>
    </location>
</feature>
<sequence length="315" mass="34878">MQPPPSFLVTMEEYIREAPRADTESKSLENYEENQPSDNEAASPQGAEKPVEDEKYEAAEPEAEPQPSADPLEEAVEPQPRATTGNLLVFPLCFKNILYFSSVSASLKPHVLQIYDELQNLDEEVNPMIADLEASNALALAIVAPGNENKMATSQDLFALDKTGWELALVTAPSNHTNQQVDNQLAGGFDKLLLDSLYEDEARRQQIASVTYTGSTAANPFDHNDPFAMSNSFAPPSNVQLAMMAEQQQYYHAQQQQYYQIQQQHQMVMLPPQTYQQQSQYSAPSQSGLSNPFGDPFSSLVTMANPPKQSNSNLV</sequence>
<dbReference type="GO" id="GO:0072583">
    <property type="term" value="P:clathrin-dependent endocytosis"/>
    <property type="evidence" value="ECO:0007669"/>
    <property type="project" value="InterPro"/>
</dbReference>
<name>A0A3L6EFI4_MAIZE</name>
<feature type="compositionally biased region" description="Polar residues" evidence="1">
    <location>
        <begin position="299"/>
        <end position="315"/>
    </location>
</feature>
<feature type="compositionally biased region" description="Low complexity" evidence="1">
    <location>
        <begin position="275"/>
        <end position="287"/>
    </location>
</feature>
<dbReference type="AlphaFoldDB" id="A0A3L6EFI4"/>
<feature type="compositionally biased region" description="Basic and acidic residues" evidence="1">
    <location>
        <begin position="49"/>
        <end position="58"/>
    </location>
</feature>
<evidence type="ECO:0000313" key="2">
    <source>
        <dbReference type="EMBL" id="PWZ18801.1"/>
    </source>
</evidence>
<dbReference type="Proteomes" id="UP000251960">
    <property type="component" value="Chromosome 6"/>
</dbReference>
<evidence type="ECO:0000256" key="1">
    <source>
        <dbReference type="SAM" id="MobiDB-lite"/>
    </source>
</evidence>
<dbReference type="PANTHER" id="PTHR22951:SF21">
    <property type="entry name" value="OS06G0661400 PROTEIN"/>
    <property type="match status" value="1"/>
</dbReference>
<reference evidence="2 3" key="1">
    <citation type="journal article" date="2018" name="Nat. Genet.">
        <title>Extensive intraspecific gene order and gene structural variations between Mo17 and other maize genomes.</title>
        <authorList>
            <person name="Sun S."/>
            <person name="Zhou Y."/>
            <person name="Chen J."/>
            <person name="Shi J."/>
            <person name="Zhao H."/>
            <person name="Zhao H."/>
            <person name="Song W."/>
            <person name="Zhang M."/>
            <person name="Cui Y."/>
            <person name="Dong X."/>
            <person name="Liu H."/>
            <person name="Ma X."/>
            <person name="Jiao Y."/>
            <person name="Wang B."/>
            <person name="Wei X."/>
            <person name="Stein J.C."/>
            <person name="Glaubitz J.C."/>
            <person name="Lu F."/>
            <person name="Yu G."/>
            <person name="Liang C."/>
            <person name="Fengler K."/>
            <person name="Li B."/>
            <person name="Rafalski A."/>
            <person name="Schnable P.S."/>
            <person name="Ware D.H."/>
            <person name="Buckler E.S."/>
            <person name="Lai J."/>
        </authorList>
    </citation>
    <scope>NUCLEOTIDE SEQUENCE [LARGE SCALE GENOMIC DNA]</scope>
    <source>
        <strain evidence="3">cv. Missouri 17</strain>
        <tissue evidence="2">Seedling</tissue>
    </source>
</reference>
<feature type="compositionally biased region" description="Basic and acidic residues" evidence="1">
    <location>
        <begin position="13"/>
        <end position="29"/>
    </location>
</feature>
<dbReference type="PANTHER" id="PTHR22951">
    <property type="entry name" value="CLATHRIN ASSEMBLY PROTEIN"/>
    <property type="match status" value="1"/>
</dbReference>
<accession>A0A3L6EFI4</accession>
<dbReference type="InterPro" id="IPR045192">
    <property type="entry name" value="AP180-like"/>
</dbReference>
<feature type="compositionally biased region" description="Polar residues" evidence="1">
    <location>
        <begin position="33"/>
        <end position="42"/>
    </location>
</feature>
<comment type="caution">
    <text evidence="2">The sequence shown here is derived from an EMBL/GenBank/DDBJ whole genome shotgun (WGS) entry which is preliminary data.</text>
</comment>
<gene>
    <name evidence="2" type="ORF">Zm00014a_029094</name>
</gene>
<dbReference type="GO" id="GO:0048268">
    <property type="term" value="P:clathrin coat assembly"/>
    <property type="evidence" value="ECO:0007669"/>
    <property type="project" value="InterPro"/>
</dbReference>
<dbReference type="ExpressionAtlas" id="A0A3L6EFI4">
    <property type="expression patterns" value="baseline and differential"/>
</dbReference>
<proteinExistence type="predicted"/>
<organism evidence="2 3">
    <name type="scientific">Zea mays</name>
    <name type="common">Maize</name>
    <dbReference type="NCBI Taxonomy" id="4577"/>
    <lineage>
        <taxon>Eukaryota</taxon>
        <taxon>Viridiplantae</taxon>
        <taxon>Streptophyta</taxon>
        <taxon>Embryophyta</taxon>
        <taxon>Tracheophyta</taxon>
        <taxon>Spermatophyta</taxon>
        <taxon>Magnoliopsida</taxon>
        <taxon>Liliopsida</taxon>
        <taxon>Poales</taxon>
        <taxon>Poaceae</taxon>
        <taxon>PACMAD clade</taxon>
        <taxon>Panicoideae</taxon>
        <taxon>Andropogonodae</taxon>
        <taxon>Andropogoneae</taxon>
        <taxon>Tripsacinae</taxon>
        <taxon>Zea</taxon>
    </lineage>
</organism>
<evidence type="ECO:0000313" key="3">
    <source>
        <dbReference type="Proteomes" id="UP000251960"/>
    </source>
</evidence>